<dbReference type="EMBL" id="MU971344">
    <property type="protein sequence ID" value="KAK9239786.1"/>
    <property type="molecule type" value="Genomic_DNA"/>
</dbReference>
<reference evidence="2" key="1">
    <citation type="journal article" date="2024" name="Front. Bioeng. Biotechnol.">
        <title>Genome-scale model development and genomic sequencing of the oleaginous clade Lipomyces.</title>
        <authorList>
            <person name="Czajka J.J."/>
            <person name="Han Y."/>
            <person name="Kim J."/>
            <person name="Mondo S.J."/>
            <person name="Hofstad B.A."/>
            <person name="Robles A."/>
            <person name="Haridas S."/>
            <person name="Riley R."/>
            <person name="LaButti K."/>
            <person name="Pangilinan J."/>
            <person name="Andreopoulos W."/>
            <person name="Lipzen A."/>
            <person name="Yan J."/>
            <person name="Wang M."/>
            <person name="Ng V."/>
            <person name="Grigoriev I.V."/>
            <person name="Spatafora J.W."/>
            <person name="Magnuson J.K."/>
            <person name="Baker S.E."/>
            <person name="Pomraning K.R."/>
        </authorList>
    </citation>
    <scope>NUCLEOTIDE SEQUENCE [LARGE SCALE GENOMIC DNA]</scope>
    <source>
        <strain evidence="2">CBS 7786</strain>
    </source>
</reference>
<comment type="caution">
    <text evidence="1">The sequence shown here is derived from an EMBL/GenBank/DDBJ whole genome shotgun (WGS) entry which is preliminary data.</text>
</comment>
<sequence>MTVPTESHPLHPLQSDSPEPRENLELSDAPGSPIIADFHDAVGADNDDTAAGAESSAAIDPLEYDEDGTESQPLLHPQPRLARGRHLFRNSILASSKNSTQRASSPAYTEDSLDSATEADLLLPSPSSASSVREYFKKRWGTFLTRLLAYTLFGILFIAAWKLVFLPRTTLRRDLARLRHFQISLPDLERALFRVPDTSKVREWSNYYTSGAHLAGTNYSQVQWTADKFKEYGLKTEIVSYDAYLNYPRDHSLKLLDINGTVRYEAPLREDILIDDPTTNDLNSVPTFHGYSANGNVTASYVYVNYGRQEDYDLLEERGIDISGKIVIARYGGLFRGLIVKGAQERGAVGALLYSDPGDDGDITLVNKYKAYPNGPARNPSSVQRGSVLFLSAAPGDPTTPGYASKPGAERVDPYERIPSIPSLPISYRDVLPLLVELNGMGLNPNDLGENWRGGLREYDYSTGPSTIDVNLYNDQEYKTTPIWNVIGRIDGVIKDEVVILGNHRDAWIVGGAGDPNSGSAVMIELARAFGELKAQGWKPLRSIVLASWDGEEYGLLGSTEWGEEMARYLDANALVYLNVDVAVTGNGFQAAASPLLHKVLQDVIKRVPDPKGGYVYDHWLKETGGRIGNLGSGSDYTVFQDHLGIPSIDFGFAEGNNAVYHYHSNYDSFHWMDKYGDPTWEYHVTMVKVWGLLALQLSEIEVISFDVAEYAQSLLSYFKDVKTKASEIAGEAELSSDVSGGFYDCPEIPGSLIWECRYVDASAIDDVDLPELKLGWWYITSSLRNCSDALDKLLSAAQSFEAKSSDINKQYLTDYPWFKGYKKMRVYFQIQGLNSQYKQFERKFLYEGGLDGREWFKHVVFAPGVWTGYAGATFPGLNEALDARNITNTKRWLDIVAERISQAADLLSAN</sequence>
<evidence type="ECO:0000313" key="1">
    <source>
        <dbReference type="EMBL" id="KAK9239786.1"/>
    </source>
</evidence>
<organism evidence="1 2">
    <name type="scientific">Lipomyces kononenkoae</name>
    <name type="common">Yeast</name>
    <dbReference type="NCBI Taxonomy" id="34357"/>
    <lineage>
        <taxon>Eukaryota</taxon>
        <taxon>Fungi</taxon>
        <taxon>Dikarya</taxon>
        <taxon>Ascomycota</taxon>
        <taxon>Saccharomycotina</taxon>
        <taxon>Lipomycetes</taxon>
        <taxon>Lipomycetales</taxon>
        <taxon>Lipomycetaceae</taxon>
        <taxon>Lipomyces</taxon>
    </lineage>
</organism>
<proteinExistence type="predicted"/>
<protein>
    <submittedName>
        <fullName evidence="1">Uncharacterized protein</fullName>
    </submittedName>
</protein>
<name>A0ACC3T7Y4_LIPKO</name>
<gene>
    <name evidence="1" type="ORF">V1525DRAFT_397642</name>
</gene>
<keyword evidence="2" id="KW-1185">Reference proteome</keyword>
<evidence type="ECO:0000313" key="2">
    <source>
        <dbReference type="Proteomes" id="UP001433508"/>
    </source>
</evidence>
<accession>A0ACC3T7Y4</accession>
<dbReference type="Proteomes" id="UP001433508">
    <property type="component" value="Unassembled WGS sequence"/>
</dbReference>